<dbReference type="Proteomes" id="UP001223336">
    <property type="component" value="Unassembled WGS sequence"/>
</dbReference>
<dbReference type="Gene3D" id="3.40.630.30">
    <property type="match status" value="1"/>
</dbReference>
<evidence type="ECO:0000256" key="8">
    <source>
        <dbReference type="ARBA" id="ARBA00047821"/>
    </source>
</evidence>
<dbReference type="GO" id="GO:0043998">
    <property type="term" value="F:histone H2A acetyltransferase activity"/>
    <property type="evidence" value="ECO:0007669"/>
    <property type="project" value="InterPro"/>
</dbReference>
<keyword evidence="13" id="KW-1185">Reference proteome</keyword>
<dbReference type="GO" id="GO:1990189">
    <property type="term" value="F:protein N-terminal-serine acetyltransferase activity"/>
    <property type="evidence" value="ECO:0007669"/>
    <property type="project" value="UniProtKB-EC"/>
</dbReference>
<sequence>MDYTPSDDIEKSLDLTEQLMLGYYREYGLVWDRGKRRELLDSVEHFHILNKGSFIGFFAFFKEEDHIYVCDLQLSPEHQNKGVGSAVMQHIIGIASSLGLMAIKLSVFKSNSVAMHLYRRIGFVVSEEGKMVDRLSYELT</sequence>
<dbReference type="Pfam" id="PF00583">
    <property type="entry name" value="Acetyltransf_1"/>
    <property type="match status" value="1"/>
</dbReference>
<dbReference type="SUPFAM" id="SSF55729">
    <property type="entry name" value="Acyl-CoA N-acyltransferases (Nat)"/>
    <property type="match status" value="1"/>
</dbReference>
<evidence type="ECO:0000256" key="3">
    <source>
        <dbReference type="ARBA" id="ARBA00012950"/>
    </source>
</evidence>
<dbReference type="PROSITE" id="PS51186">
    <property type="entry name" value="GNAT"/>
    <property type="match status" value="1"/>
</dbReference>
<organism evidence="12">
    <name type="scientific">Thiothrix subterranea</name>
    <dbReference type="NCBI Taxonomy" id="2735563"/>
    <lineage>
        <taxon>Bacteria</taxon>
        <taxon>Pseudomonadati</taxon>
        <taxon>Pseudomonadota</taxon>
        <taxon>Gammaproteobacteria</taxon>
        <taxon>Thiotrichales</taxon>
        <taxon>Thiotrichaceae</taxon>
        <taxon>Thiothrix</taxon>
    </lineage>
</organism>
<dbReference type="CDD" id="cd04301">
    <property type="entry name" value="NAT_SF"/>
    <property type="match status" value="1"/>
</dbReference>
<evidence type="ECO:0000256" key="7">
    <source>
        <dbReference type="ARBA" id="ARBA00023315"/>
    </source>
</evidence>
<reference evidence="12 13" key="1">
    <citation type="submission" date="2023-08" db="EMBL/GenBank/DDBJ databases">
        <title>New molecular markers tilS and rpoB for phylogenetic and monitoring studies of the genus Thiothrix biodiversity.</title>
        <authorList>
            <person name="Ravin N.V."/>
            <person name="Smolyakov D."/>
            <person name="Markov N.D."/>
            <person name="Beletsky A.V."/>
            <person name="Mardanov A.V."/>
            <person name="Rudenko T.S."/>
            <person name="Grabovich M.Y."/>
        </authorList>
    </citation>
    <scope>NUCLEOTIDE SEQUENCE</scope>
    <source>
        <strain evidence="12">DNT52</strain>
        <strain evidence="11 13">H33</strain>
    </source>
</reference>
<keyword evidence="5" id="KW-0963">Cytoplasm</keyword>
<evidence type="ECO:0000256" key="5">
    <source>
        <dbReference type="ARBA" id="ARBA00022490"/>
    </source>
</evidence>
<dbReference type="EMBL" id="JAVFKN010000040">
    <property type="protein sequence ID" value="MDQ5770812.1"/>
    <property type="molecule type" value="Genomic_DNA"/>
</dbReference>
<evidence type="ECO:0000313" key="12">
    <source>
        <dbReference type="EMBL" id="WML85862.1"/>
    </source>
</evidence>
<dbReference type="EC" id="2.3.1.257" evidence="3"/>
<feature type="domain" description="N-acetyltransferase" evidence="10">
    <location>
        <begin position="1"/>
        <end position="140"/>
    </location>
</feature>
<dbReference type="PANTHER" id="PTHR20531">
    <property type="entry name" value="N-ALPHA-ACETYLTRANSFERASE 40"/>
    <property type="match status" value="1"/>
</dbReference>
<dbReference type="AlphaFoldDB" id="A0AA51MP44"/>
<evidence type="ECO:0000256" key="6">
    <source>
        <dbReference type="ARBA" id="ARBA00022679"/>
    </source>
</evidence>
<evidence type="ECO:0000259" key="10">
    <source>
        <dbReference type="PROSITE" id="PS51186"/>
    </source>
</evidence>
<evidence type="ECO:0000313" key="11">
    <source>
        <dbReference type="EMBL" id="MDQ5770812.1"/>
    </source>
</evidence>
<dbReference type="InterPro" id="IPR000182">
    <property type="entry name" value="GNAT_dom"/>
</dbReference>
<comment type="catalytic activity">
    <reaction evidence="8">
        <text>N-terminal L-seryl-[histone H2A] + acetyl-CoA = N-terminal N(alpha)-acetyl-L-seryl-[histone H2A] + CoA + H(+)</text>
        <dbReference type="Rhea" id="RHEA:50600"/>
        <dbReference type="Rhea" id="RHEA-COMP:12742"/>
        <dbReference type="Rhea" id="RHEA-COMP:12744"/>
        <dbReference type="ChEBI" id="CHEBI:15378"/>
        <dbReference type="ChEBI" id="CHEBI:57287"/>
        <dbReference type="ChEBI" id="CHEBI:57288"/>
        <dbReference type="ChEBI" id="CHEBI:64738"/>
        <dbReference type="ChEBI" id="CHEBI:83690"/>
        <dbReference type="EC" id="2.3.1.257"/>
    </reaction>
</comment>
<comment type="similarity">
    <text evidence="2">Belongs to the acetyltransferase family. NAA40 subfamily.</text>
</comment>
<gene>
    <name evidence="11" type="ORF">RCC75_19945</name>
    <name evidence="12" type="ORF">RCG00_16350</name>
</gene>
<accession>A0AA51MP44</accession>
<keyword evidence="7" id="KW-0012">Acyltransferase</keyword>
<comment type="catalytic activity">
    <reaction evidence="9">
        <text>N-terminal L-seryl-[histone H4] + acetyl-CoA = N-terminal N(alpha)-acetyl-L-seryl-[histone H4] + CoA + H(+)</text>
        <dbReference type="Rhea" id="RHEA:50596"/>
        <dbReference type="Rhea" id="RHEA-COMP:12740"/>
        <dbReference type="Rhea" id="RHEA-COMP:12743"/>
        <dbReference type="ChEBI" id="CHEBI:15378"/>
        <dbReference type="ChEBI" id="CHEBI:57287"/>
        <dbReference type="ChEBI" id="CHEBI:57288"/>
        <dbReference type="ChEBI" id="CHEBI:64738"/>
        <dbReference type="ChEBI" id="CHEBI:83690"/>
        <dbReference type="EC" id="2.3.1.257"/>
    </reaction>
</comment>
<proteinExistence type="inferred from homology"/>
<evidence type="ECO:0000313" key="13">
    <source>
        <dbReference type="Proteomes" id="UP001223336"/>
    </source>
</evidence>
<protein>
    <recommendedName>
        <fullName evidence="4">N-alpha-acetyltransferase 40</fullName>
        <ecNumber evidence="3">2.3.1.257</ecNumber>
    </recommendedName>
</protein>
<evidence type="ECO:0000256" key="9">
    <source>
        <dbReference type="ARBA" id="ARBA00049524"/>
    </source>
</evidence>
<dbReference type="Proteomes" id="UP001229862">
    <property type="component" value="Chromosome"/>
</dbReference>
<evidence type="ECO:0000256" key="1">
    <source>
        <dbReference type="ARBA" id="ARBA00004496"/>
    </source>
</evidence>
<dbReference type="EMBL" id="CP133217">
    <property type="protein sequence ID" value="WML85862.1"/>
    <property type="molecule type" value="Genomic_DNA"/>
</dbReference>
<dbReference type="PANTHER" id="PTHR20531:SF1">
    <property type="entry name" value="N-ALPHA-ACETYLTRANSFERASE 40"/>
    <property type="match status" value="1"/>
</dbReference>
<name>A0AA51MP44_9GAMM</name>
<keyword evidence="6" id="KW-0808">Transferase</keyword>
<evidence type="ECO:0000256" key="4">
    <source>
        <dbReference type="ARBA" id="ARBA00015043"/>
    </source>
</evidence>
<dbReference type="GO" id="GO:0005737">
    <property type="term" value="C:cytoplasm"/>
    <property type="evidence" value="ECO:0007669"/>
    <property type="project" value="UniProtKB-SubCell"/>
</dbReference>
<comment type="subcellular location">
    <subcellularLocation>
        <location evidence="1">Cytoplasm</location>
    </subcellularLocation>
</comment>
<dbReference type="InterPro" id="IPR039949">
    <property type="entry name" value="NAA40"/>
</dbReference>
<dbReference type="GO" id="GO:0010485">
    <property type="term" value="F:histone H4 acetyltransferase activity"/>
    <property type="evidence" value="ECO:0007669"/>
    <property type="project" value="InterPro"/>
</dbReference>
<dbReference type="RefSeq" id="WP_308136478.1">
    <property type="nucleotide sequence ID" value="NZ_CP133217.1"/>
</dbReference>
<dbReference type="InterPro" id="IPR016181">
    <property type="entry name" value="Acyl_CoA_acyltransferase"/>
</dbReference>
<evidence type="ECO:0000256" key="2">
    <source>
        <dbReference type="ARBA" id="ARBA00008870"/>
    </source>
</evidence>